<proteinExistence type="predicted"/>
<dbReference type="AlphaFoldDB" id="A0A370THK3"/>
<evidence type="ECO:0000313" key="1">
    <source>
        <dbReference type="EMBL" id="RDL34679.1"/>
    </source>
</evidence>
<sequence>MKVFGFNIPNIAAAVRNVFQRPSHKDSTTTLPRPPSIEWLLNHRDIRRPQTRGDTPAASLYRMYEYTVLGYNTGLRTEIESFFNHPNWLVADIPDPKDPDPARYAILAVLPQFLVEAFNRLIRRGLPRNAPTIIAGDAHEAELRAMPIVLERMPPWAEKVPKLKEPLIIPNSEGGTPDEKTRSPKYLKMNLIIEEPSVFFV</sequence>
<reference evidence="1 2" key="1">
    <citation type="journal article" date="2018" name="IMA Fungus">
        <title>IMA Genome-F 9: Draft genome sequence of Annulohypoxylon stygium, Aspergillus mulundensis, Berkeleyomyces basicola (syn. Thielaviopsis basicola), Ceratocystis smalleyi, two Cercospora beticola strains, Coleophoma cylindrospora, Fusarium fracticaudum, Phialophora cf. hyalina, and Morchella septimelata.</title>
        <authorList>
            <person name="Wingfield B.D."/>
            <person name="Bills G.F."/>
            <person name="Dong Y."/>
            <person name="Huang W."/>
            <person name="Nel W.J."/>
            <person name="Swalarsk-Parry B.S."/>
            <person name="Vaghefi N."/>
            <person name="Wilken P.M."/>
            <person name="An Z."/>
            <person name="de Beer Z.W."/>
            <person name="De Vos L."/>
            <person name="Chen L."/>
            <person name="Duong T.A."/>
            <person name="Gao Y."/>
            <person name="Hammerbacher A."/>
            <person name="Kikkert J.R."/>
            <person name="Li Y."/>
            <person name="Li H."/>
            <person name="Li K."/>
            <person name="Li Q."/>
            <person name="Liu X."/>
            <person name="Ma X."/>
            <person name="Naidoo K."/>
            <person name="Pethybridge S.J."/>
            <person name="Sun J."/>
            <person name="Steenkamp E.T."/>
            <person name="van der Nest M.A."/>
            <person name="van Wyk S."/>
            <person name="Wingfield M.J."/>
            <person name="Xiong C."/>
            <person name="Yue Q."/>
            <person name="Zhang X."/>
        </authorList>
    </citation>
    <scope>NUCLEOTIDE SEQUENCE [LARGE SCALE GENOMIC DNA]</scope>
    <source>
        <strain evidence="1 2">BP 5553</strain>
    </source>
</reference>
<organism evidence="1 2">
    <name type="scientific">Venustampulla echinocandica</name>
    <dbReference type="NCBI Taxonomy" id="2656787"/>
    <lineage>
        <taxon>Eukaryota</taxon>
        <taxon>Fungi</taxon>
        <taxon>Dikarya</taxon>
        <taxon>Ascomycota</taxon>
        <taxon>Pezizomycotina</taxon>
        <taxon>Leotiomycetes</taxon>
        <taxon>Helotiales</taxon>
        <taxon>Pleuroascaceae</taxon>
        <taxon>Venustampulla</taxon>
    </lineage>
</organism>
<evidence type="ECO:0000313" key="2">
    <source>
        <dbReference type="Proteomes" id="UP000254866"/>
    </source>
</evidence>
<dbReference type="GeneID" id="43600656"/>
<comment type="caution">
    <text evidence="1">The sequence shown here is derived from an EMBL/GenBank/DDBJ whole genome shotgun (WGS) entry which is preliminary data.</text>
</comment>
<gene>
    <name evidence="1" type="ORF">BP5553_07807</name>
</gene>
<protein>
    <submittedName>
        <fullName evidence="1">Uncharacterized protein</fullName>
    </submittedName>
</protein>
<keyword evidence="2" id="KW-1185">Reference proteome</keyword>
<dbReference type="Proteomes" id="UP000254866">
    <property type="component" value="Unassembled WGS sequence"/>
</dbReference>
<name>A0A370THK3_9HELO</name>
<dbReference type="EMBL" id="NPIC01000007">
    <property type="protein sequence ID" value="RDL34679.1"/>
    <property type="molecule type" value="Genomic_DNA"/>
</dbReference>
<accession>A0A370THK3</accession>
<dbReference type="RefSeq" id="XP_031867661.1">
    <property type="nucleotide sequence ID" value="XM_032016430.1"/>
</dbReference>
<dbReference type="OrthoDB" id="3528822at2759"/>